<evidence type="ECO:0000256" key="2">
    <source>
        <dbReference type="ARBA" id="ARBA00022723"/>
    </source>
</evidence>
<organism evidence="12">
    <name type="scientific">Arion vulgaris</name>
    <dbReference type="NCBI Taxonomy" id="1028688"/>
    <lineage>
        <taxon>Eukaryota</taxon>
        <taxon>Metazoa</taxon>
        <taxon>Spiralia</taxon>
        <taxon>Lophotrochozoa</taxon>
        <taxon>Mollusca</taxon>
        <taxon>Gastropoda</taxon>
        <taxon>Heterobranchia</taxon>
        <taxon>Euthyneura</taxon>
        <taxon>Panpulmonata</taxon>
        <taxon>Eupulmonata</taxon>
        <taxon>Stylommatophora</taxon>
        <taxon>Helicina</taxon>
        <taxon>Arionoidea</taxon>
        <taxon>Arionidae</taxon>
        <taxon>Arion</taxon>
    </lineage>
</organism>
<dbReference type="GO" id="GO:0000978">
    <property type="term" value="F:RNA polymerase II cis-regulatory region sequence-specific DNA binding"/>
    <property type="evidence" value="ECO:0007669"/>
    <property type="project" value="TreeGrafter"/>
</dbReference>
<feature type="domain" description="C2H2-type" evidence="11">
    <location>
        <begin position="143"/>
        <end position="171"/>
    </location>
</feature>
<feature type="compositionally biased region" description="Basic and acidic residues" evidence="10">
    <location>
        <begin position="297"/>
        <end position="312"/>
    </location>
</feature>
<evidence type="ECO:0000256" key="10">
    <source>
        <dbReference type="SAM" id="MobiDB-lite"/>
    </source>
</evidence>
<dbReference type="SUPFAM" id="SSF57667">
    <property type="entry name" value="beta-beta-alpha zinc fingers"/>
    <property type="match status" value="2"/>
</dbReference>
<feature type="region of interest" description="Disordered" evidence="10">
    <location>
        <begin position="286"/>
        <end position="326"/>
    </location>
</feature>
<evidence type="ECO:0000313" key="12">
    <source>
        <dbReference type="EMBL" id="CEK83549.1"/>
    </source>
</evidence>
<dbReference type="EMBL" id="HACG01036684">
    <property type="protein sequence ID" value="CEK83549.1"/>
    <property type="molecule type" value="Transcribed_RNA"/>
</dbReference>
<dbReference type="PROSITE" id="PS50157">
    <property type="entry name" value="ZINC_FINGER_C2H2_2"/>
    <property type="match status" value="5"/>
</dbReference>
<dbReference type="InterPro" id="IPR013087">
    <property type="entry name" value="Znf_C2H2_type"/>
</dbReference>
<evidence type="ECO:0000259" key="11">
    <source>
        <dbReference type="PROSITE" id="PS50157"/>
    </source>
</evidence>
<keyword evidence="7" id="KW-0804">Transcription</keyword>
<dbReference type="GO" id="GO:0000981">
    <property type="term" value="F:DNA-binding transcription factor activity, RNA polymerase II-specific"/>
    <property type="evidence" value="ECO:0007669"/>
    <property type="project" value="TreeGrafter"/>
</dbReference>
<keyword evidence="2" id="KW-0479">Metal-binding</keyword>
<evidence type="ECO:0000256" key="3">
    <source>
        <dbReference type="ARBA" id="ARBA00022737"/>
    </source>
</evidence>
<reference evidence="12" key="1">
    <citation type="submission" date="2014-12" db="EMBL/GenBank/DDBJ databases">
        <title>Insight into the proteome of Arion vulgaris.</title>
        <authorList>
            <person name="Aradska J."/>
            <person name="Bulat T."/>
            <person name="Smidak R."/>
            <person name="Sarate P."/>
            <person name="Gangsoo J."/>
            <person name="Sialana F."/>
            <person name="Bilban M."/>
            <person name="Lubec G."/>
        </authorList>
    </citation>
    <scope>NUCLEOTIDE SEQUENCE</scope>
    <source>
        <tissue evidence="12">Skin</tissue>
    </source>
</reference>
<protein>
    <recommendedName>
        <fullName evidence="11">C2H2-type domain-containing protein</fullName>
    </recommendedName>
</protein>
<gene>
    <name evidence="12" type="primary">ORF137600</name>
</gene>
<dbReference type="GO" id="GO:0008270">
    <property type="term" value="F:zinc ion binding"/>
    <property type="evidence" value="ECO:0007669"/>
    <property type="project" value="UniProtKB-KW"/>
</dbReference>
<dbReference type="PANTHER" id="PTHR23235:SF120">
    <property type="entry name" value="KRUPPEL-LIKE FACTOR 15"/>
    <property type="match status" value="1"/>
</dbReference>
<evidence type="ECO:0000256" key="7">
    <source>
        <dbReference type="ARBA" id="ARBA00023163"/>
    </source>
</evidence>
<name>A0A0B7AR96_9EUPU</name>
<keyword evidence="3" id="KW-0677">Repeat</keyword>
<keyword evidence="8" id="KW-0539">Nucleus</keyword>
<dbReference type="Gene3D" id="3.30.160.60">
    <property type="entry name" value="Classic Zinc Finger"/>
    <property type="match status" value="4"/>
</dbReference>
<evidence type="ECO:0000256" key="8">
    <source>
        <dbReference type="ARBA" id="ARBA00023242"/>
    </source>
</evidence>
<keyword evidence="6" id="KW-0805">Transcription regulation</keyword>
<dbReference type="AlphaFoldDB" id="A0A0B7AR96"/>
<dbReference type="FunFam" id="3.30.160.60:FF:002343">
    <property type="entry name" value="Zinc finger protein 33A"/>
    <property type="match status" value="1"/>
</dbReference>
<evidence type="ECO:0000256" key="1">
    <source>
        <dbReference type="ARBA" id="ARBA00004123"/>
    </source>
</evidence>
<dbReference type="InterPro" id="IPR036236">
    <property type="entry name" value="Znf_C2H2_sf"/>
</dbReference>
<feature type="domain" description="C2H2-type" evidence="11">
    <location>
        <begin position="361"/>
        <end position="388"/>
    </location>
</feature>
<dbReference type="FunFam" id="3.30.160.60:FF:000060">
    <property type="entry name" value="zinc finger protein 436"/>
    <property type="match status" value="1"/>
</dbReference>
<comment type="subcellular location">
    <subcellularLocation>
        <location evidence="1">Nucleus</location>
    </subcellularLocation>
</comment>
<feature type="domain" description="C2H2-type" evidence="11">
    <location>
        <begin position="389"/>
        <end position="416"/>
    </location>
</feature>
<feature type="domain" description="C2H2-type" evidence="11">
    <location>
        <begin position="333"/>
        <end position="360"/>
    </location>
</feature>
<evidence type="ECO:0000256" key="6">
    <source>
        <dbReference type="ARBA" id="ARBA00023015"/>
    </source>
</evidence>
<proteinExistence type="predicted"/>
<sequence>MLKSKEIMKKIKETAWRKQDLEHEEITVKMESEDYDDVGEEVCVSSVVASTSDPLAEDSIIYCEKCRMKYEGVCPEHRALIYVESAENVHSQEDHFSTYVQAVGDMDRTVSYINRVVPNMETAVPETETIERPDLCGTDTETYFCSQCYLPFSRLDYLQAHKKCRHSEQTLGKLSDMLPDDMRNKVHQIVITGDCASGSDIIKCGLSFPEEETTVLVKPVDFIEQIIGSSGTNNGVRLTIENKKLSMCESNEDDTLKCPEKRNAEFCEDDTCLYEASTEDREAELCQDDASNSAEETEAHLDEGSTEEREAQFCEDETSNSIESQQNQEENQYTCKICGKGFAVWNDLRTHKRIHTGERPYKCDFCGVGCATISRLNIHKRVHTGEKPYKCDVCGVGFAAITSLKTHKRMHTGEKPYKCDVCGVRFIHYYGLKYHKRVHTG</sequence>
<keyword evidence="5" id="KW-0862">Zinc</keyword>
<evidence type="ECO:0000256" key="9">
    <source>
        <dbReference type="PROSITE-ProRule" id="PRU00042"/>
    </source>
</evidence>
<dbReference type="FunFam" id="3.30.160.60:FF:000624">
    <property type="entry name" value="zinc finger protein 697"/>
    <property type="match status" value="1"/>
</dbReference>
<dbReference type="GO" id="GO:0005634">
    <property type="term" value="C:nucleus"/>
    <property type="evidence" value="ECO:0007669"/>
    <property type="project" value="UniProtKB-SubCell"/>
</dbReference>
<accession>A0A0B7AR96</accession>
<evidence type="ECO:0000256" key="4">
    <source>
        <dbReference type="ARBA" id="ARBA00022771"/>
    </source>
</evidence>
<dbReference type="SMART" id="SM00355">
    <property type="entry name" value="ZnF_C2H2"/>
    <property type="match status" value="5"/>
</dbReference>
<dbReference type="PROSITE" id="PS00028">
    <property type="entry name" value="ZINC_FINGER_C2H2_1"/>
    <property type="match status" value="5"/>
</dbReference>
<dbReference type="Pfam" id="PF00096">
    <property type="entry name" value="zf-C2H2"/>
    <property type="match status" value="2"/>
</dbReference>
<keyword evidence="4 9" id="KW-0863">Zinc-finger</keyword>
<dbReference type="Pfam" id="PF13912">
    <property type="entry name" value="zf-C2H2_6"/>
    <property type="match status" value="1"/>
</dbReference>
<dbReference type="FunFam" id="3.30.160.60:FF:001840">
    <property type="entry name" value="Paternally-expressed gene 3 protein"/>
    <property type="match status" value="1"/>
</dbReference>
<feature type="domain" description="C2H2-type" evidence="11">
    <location>
        <begin position="417"/>
        <end position="441"/>
    </location>
</feature>
<feature type="non-terminal residue" evidence="12">
    <location>
        <position position="441"/>
    </location>
</feature>
<dbReference type="PANTHER" id="PTHR23235">
    <property type="entry name" value="KRUEPPEL-LIKE TRANSCRIPTION FACTOR"/>
    <property type="match status" value="1"/>
</dbReference>
<evidence type="ECO:0000256" key="5">
    <source>
        <dbReference type="ARBA" id="ARBA00022833"/>
    </source>
</evidence>